<reference evidence="4 5" key="1">
    <citation type="submission" date="2018-06" db="EMBL/GenBank/DDBJ databases">
        <title>Genomic Encyclopedia of Archaeal and Bacterial Type Strains, Phase II (KMG-II): from individual species to whole genera.</title>
        <authorList>
            <person name="Goeker M."/>
        </authorList>
    </citation>
    <scope>NUCLEOTIDE SEQUENCE [LARGE SCALE GENOMIC DNA]</scope>
    <source>
        <strain evidence="4 5">KACC 16626</strain>
    </source>
</reference>
<dbReference type="PROSITE" id="PS51186">
    <property type="entry name" value="GNAT"/>
    <property type="match status" value="1"/>
</dbReference>
<dbReference type="PANTHER" id="PTHR43420">
    <property type="entry name" value="ACETYLTRANSFERASE"/>
    <property type="match status" value="1"/>
</dbReference>
<accession>A0A318TX84</accession>
<dbReference type="RefSeq" id="WP_181417944.1">
    <property type="nucleotide sequence ID" value="NZ_JAMAWO010000017.1"/>
</dbReference>
<evidence type="ECO:0000313" key="5">
    <source>
        <dbReference type="Proteomes" id="UP000247416"/>
    </source>
</evidence>
<dbReference type="CDD" id="cd04301">
    <property type="entry name" value="NAT_SF"/>
    <property type="match status" value="1"/>
</dbReference>
<dbReference type="Gene3D" id="3.40.630.30">
    <property type="match status" value="1"/>
</dbReference>
<sequence>MQIELSKNALVIHNIMLQAYLEYEQAGVPSSASKETIDTVQQDLENGATAFIGYDQNGKPVAAVRFQVIENVMHFYRLSVLPECRGKGFAKQLLKALEVYAKQNTVREVRCKVRKNVERNIRLYTNQGYQIFEEETTKLINGDDTIVVSMKKEVNQLIDLLS</sequence>
<dbReference type="EMBL" id="QJTJ01000002">
    <property type="protein sequence ID" value="PYF08530.1"/>
    <property type="molecule type" value="Genomic_DNA"/>
</dbReference>
<keyword evidence="1 4" id="KW-0808">Transferase</keyword>
<organism evidence="4 5">
    <name type="scientific">Ureibacillus chungkukjangi</name>
    <dbReference type="NCBI Taxonomy" id="1202712"/>
    <lineage>
        <taxon>Bacteria</taxon>
        <taxon>Bacillati</taxon>
        <taxon>Bacillota</taxon>
        <taxon>Bacilli</taxon>
        <taxon>Bacillales</taxon>
        <taxon>Caryophanaceae</taxon>
        <taxon>Ureibacillus</taxon>
    </lineage>
</organism>
<keyword evidence="2" id="KW-0012">Acyltransferase</keyword>
<protein>
    <submittedName>
        <fullName evidence="4">Acetyltransferase (GNAT) family protein</fullName>
    </submittedName>
</protein>
<dbReference type="Proteomes" id="UP000247416">
    <property type="component" value="Unassembled WGS sequence"/>
</dbReference>
<evidence type="ECO:0000256" key="2">
    <source>
        <dbReference type="ARBA" id="ARBA00023315"/>
    </source>
</evidence>
<keyword evidence="5" id="KW-1185">Reference proteome</keyword>
<evidence type="ECO:0000256" key="1">
    <source>
        <dbReference type="ARBA" id="ARBA00022679"/>
    </source>
</evidence>
<dbReference type="PANTHER" id="PTHR43420:SF12">
    <property type="entry name" value="N-ACETYLTRANSFERASE DOMAIN-CONTAINING PROTEIN"/>
    <property type="match status" value="1"/>
</dbReference>
<dbReference type="AlphaFoldDB" id="A0A318TX84"/>
<gene>
    <name evidence="4" type="ORF">BJ095_102296</name>
</gene>
<feature type="domain" description="N-acetyltransferase" evidence="3">
    <location>
        <begin position="3"/>
        <end position="155"/>
    </location>
</feature>
<dbReference type="InterPro" id="IPR000182">
    <property type="entry name" value="GNAT_dom"/>
</dbReference>
<comment type="caution">
    <text evidence="4">The sequence shown here is derived from an EMBL/GenBank/DDBJ whole genome shotgun (WGS) entry which is preliminary data.</text>
</comment>
<evidence type="ECO:0000259" key="3">
    <source>
        <dbReference type="PROSITE" id="PS51186"/>
    </source>
</evidence>
<proteinExistence type="predicted"/>
<dbReference type="InterPro" id="IPR050680">
    <property type="entry name" value="YpeA/RimI_acetyltransf"/>
</dbReference>
<evidence type="ECO:0000313" key="4">
    <source>
        <dbReference type="EMBL" id="PYF08530.1"/>
    </source>
</evidence>
<dbReference type="SUPFAM" id="SSF55729">
    <property type="entry name" value="Acyl-CoA N-acyltransferases (Nat)"/>
    <property type="match status" value="1"/>
</dbReference>
<dbReference type="Pfam" id="PF00583">
    <property type="entry name" value="Acetyltransf_1"/>
    <property type="match status" value="1"/>
</dbReference>
<dbReference type="GO" id="GO:0016747">
    <property type="term" value="F:acyltransferase activity, transferring groups other than amino-acyl groups"/>
    <property type="evidence" value="ECO:0007669"/>
    <property type="project" value="InterPro"/>
</dbReference>
<dbReference type="InterPro" id="IPR016181">
    <property type="entry name" value="Acyl_CoA_acyltransferase"/>
</dbReference>
<name>A0A318TX84_9BACL</name>